<evidence type="ECO:0000313" key="2">
    <source>
        <dbReference type="EMBL" id="RPJ68521.1"/>
    </source>
</evidence>
<keyword evidence="1" id="KW-0732">Signal</keyword>
<feature type="chain" id="PRO_5018018301" description="DUF560 domain-containing protein" evidence="1">
    <location>
        <begin position="30"/>
        <end position="392"/>
    </location>
</feature>
<dbReference type="OrthoDB" id="9153755at2"/>
<feature type="signal peptide" evidence="1">
    <location>
        <begin position="1"/>
        <end position="29"/>
    </location>
</feature>
<gene>
    <name evidence="2" type="ORF">DRW07_03705</name>
</gene>
<protein>
    <recommendedName>
        <fullName evidence="4">DUF560 domain-containing protein</fullName>
    </recommendedName>
</protein>
<sequence length="392" mass="44633">MALRITTKQARLPRAVCLTMLCSVFSAHAQEEAGATYGAGIYLGHDSNVLRQAEEASDTSLTVTPELELVGLYGKHRFSVNYQGDYKKYFDLDDLDYDSHDLKFEAKLDHSQRFTSGLLLQYQNRIEEPGVTDQSTLGLQEFNELDIVRIQGKGAYGRRDSIGQIVLMLNHNQQRYNNNQQEYRDLDRNGVTAQFYYRVAPKTRMLFEASYDDVSYKNTERFDLSSKDARYLVGVEWEITAKTSGTFKAGYQTKSYDDSATFNDISGLSYALDMTWLPNTYTKVTIGAARTINESANLGLGGFISNSLRTGVEHAFTERTKLKATYDFAEYDITSTLGRTDKRQEIGIGFSHDLRRWLDIELMYRFQERTSDNALFEFDAQLIELGAIVSFD</sequence>
<keyword evidence="3" id="KW-1185">Reference proteome</keyword>
<evidence type="ECO:0008006" key="4">
    <source>
        <dbReference type="Google" id="ProtNLM"/>
    </source>
</evidence>
<comment type="caution">
    <text evidence="2">The sequence shown here is derived from an EMBL/GenBank/DDBJ whole genome shotgun (WGS) entry which is preliminary data.</text>
</comment>
<dbReference type="Pfam" id="PF10082">
    <property type="entry name" value="BBP2_2"/>
    <property type="match status" value="1"/>
</dbReference>
<evidence type="ECO:0000313" key="3">
    <source>
        <dbReference type="Proteomes" id="UP000275281"/>
    </source>
</evidence>
<name>A0A3N5YQN7_9ALTE</name>
<organism evidence="2 3">
    <name type="scientific">Alteromonas sediminis</name>
    <dbReference type="NCBI Taxonomy" id="2259342"/>
    <lineage>
        <taxon>Bacteria</taxon>
        <taxon>Pseudomonadati</taxon>
        <taxon>Pseudomonadota</taxon>
        <taxon>Gammaproteobacteria</taxon>
        <taxon>Alteromonadales</taxon>
        <taxon>Alteromonadaceae</taxon>
        <taxon>Alteromonas/Salinimonas group</taxon>
        <taxon>Alteromonas</taxon>
    </lineage>
</organism>
<dbReference type="Proteomes" id="UP000275281">
    <property type="component" value="Unassembled WGS sequence"/>
</dbReference>
<proteinExistence type="predicted"/>
<dbReference type="AlphaFoldDB" id="A0A3N5YQN7"/>
<dbReference type="InterPro" id="IPR018759">
    <property type="entry name" value="BBP2_2"/>
</dbReference>
<reference evidence="2 3" key="1">
    <citation type="submission" date="2018-11" db="EMBL/GenBank/DDBJ databases">
        <authorList>
            <person name="Ye M.-Q."/>
            <person name="Du Z.-J."/>
        </authorList>
    </citation>
    <scope>NUCLEOTIDE SEQUENCE [LARGE SCALE GENOMIC DNA]</scope>
    <source>
        <strain evidence="2 3">U0105</strain>
    </source>
</reference>
<dbReference type="EMBL" id="RPOK01000001">
    <property type="protein sequence ID" value="RPJ68521.1"/>
    <property type="molecule type" value="Genomic_DNA"/>
</dbReference>
<dbReference type="SUPFAM" id="SSF56935">
    <property type="entry name" value="Porins"/>
    <property type="match status" value="1"/>
</dbReference>
<accession>A0A3N5YQN7</accession>
<evidence type="ECO:0000256" key="1">
    <source>
        <dbReference type="SAM" id="SignalP"/>
    </source>
</evidence>
<dbReference type="RefSeq" id="WP_124026522.1">
    <property type="nucleotide sequence ID" value="NZ_JBHRSN010000005.1"/>
</dbReference>